<dbReference type="Gene3D" id="3.40.640.10">
    <property type="entry name" value="Type I PLP-dependent aspartate aminotransferase-like (Major domain)"/>
    <property type="match status" value="1"/>
</dbReference>
<dbReference type="OrthoDB" id="9808770at2"/>
<reference evidence="7 8" key="1">
    <citation type="submission" date="2017-02" db="EMBL/GenBank/DDBJ databases">
        <authorList>
            <person name="Peterson S.W."/>
        </authorList>
    </citation>
    <scope>NUCLEOTIDE SEQUENCE [LARGE SCALE GENOMIC DNA]</scope>
    <source>
        <strain evidence="7 8">P15</strain>
    </source>
</reference>
<dbReference type="GO" id="GO:0003677">
    <property type="term" value="F:DNA binding"/>
    <property type="evidence" value="ECO:0007669"/>
    <property type="project" value="UniProtKB-KW"/>
</dbReference>
<dbReference type="PROSITE" id="PS50949">
    <property type="entry name" value="HTH_GNTR"/>
    <property type="match status" value="1"/>
</dbReference>
<evidence type="ECO:0000256" key="1">
    <source>
        <dbReference type="ARBA" id="ARBA00005384"/>
    </source>
</evidence>
<keyword evidence="4" id="KW-0238">DNA-binding</keyword>
<dbReference type="InterPro" id="IPR015421">
    <property type="entry name" value="PyrdxlP-dep_Trfase_major"/>
</dbReference>
<evidence type="ECO:0000313" key="7">
    <source>
        <dbReference type="EMBL" id="SKC61077.1"/>
    </source>
</evidence>
<gene>
    <name evidence="7" type="ORF">SAMN06296058_1549</name>
</gene>
<dbReference type="InterPro" id="IPR051446">
    <property type="entry name" value="HTH_trans_reg/aminotransferase"/>
</dbReference>
<dbReference type="PANTHER" id="PTHR46577:SF1">
    <property type="entry name" value="HTH-TYPE TRANSCRIPTIONAL REGULATORY PROTEIN GABR"/>
    <property type="match status" value="1"/>
</dbReference>
<keyword evidence="3" id="KW-0805">Transcription regulation</keyword>
<dbReference type="CDD" id="cd00609">
    <property type="entry name" value="AAT_like"/>
    <property type="match status" value="1"/>
</dbReference>
<organism evidence="7 8">
    <name type="scientific">Pseudoxanthomonas indica</name>
    <dbReference type="NCBI Taxonomy" id="428993"/>
    <lineage>
        <taxon>Bacteria</taxon>
        <taxon>Pseudomonadati</taxon>
        <taxon>Pseudomonadota</taxon>
        <taxon>Gammaproteobacteria</taxon>
        <taxon>Lysobacterales</taxon>
        <taxon>Lysobacteraceae</taxon>
        <taxon>Pseudoxanthomonas</taxon>
    </lineage>
</organism>
<dbReference type="Pfam" id="PF00392">
    <property type="entry name" value="GntR"/>
    <property type="match status" value="1"/>
</dbReference>
<dbReference type="InterPro" id="IPR036390">
    <property type="entry name" value="WH_DNA-bd_sf"/>
</dbReference>
<dbReference type="InterPro" id="IPR015424">
    <property type="entry name" value="PyrdxlP-dep_Trfase"/>
</dbReference>
<dbReference type="SMART" id="SM00345">
    <property type="entry name" value="HTH_GNTR"/>
    <property type="match status" value="1"/>
</dbReference>
<feature type="domain" description="HTH gntR-type" evidence="6">
    <location>
        <begin position="11"/>
        <end position="79"/>
    </location>
</feature>
<dbReference type="InterPro" id="IPR036388">
    <property type="entry name" value="WH-like_DNA-bd_sf"/>
</dbReference>
<dbReference type="SUPFAM" id="SSF53383">
    <property type="entry name" value="PLP-dependent transferases"/>
    <property type="match status" value="1"/>
</dbReference>
<protein>
    <submittedName>
        <fullName evidence="7">Transcriptional regulator, GntR family</fullName>
    </submittedName>
</protein>
<dbReference type="Gene3D" id="1.10.10.10">
    <property type="entry name" value="Winged helix-like DNA-binding domain superfamily/Winged helix DNA-binding domain"/>
    <property type="match status" value="1"/>
</dbReference>
<dbReference type="RefSeq" id="WP_079723840.1">
    <property type="nucleotide sequence ID" value="NZ_BMCL01000002.1"/>
</dbReference>
<dbReference type="PRINTS" id="PR00035">
    <property type="entry name" value="HTHGNTR"/>
</dbReference>
<dbReference type="GO" id="GO:0030170">
    <property type="term" value="F:pyridoxal phosphate binding"/>
    <property type="evidence" value="ECO:0007669"/>
    <property type="project" value="InterPro"/>
</dbReference>
<comment type="similarity">
    <text evidence="1">In the C-terminal section; belongs to the class-I pyridoxal-phosphate-dependent aminotransferase family.</text>
</comment>
<dbReference type="SUPFAM" id="SSF46785">
    <property type="entry name" value="Winged helix' DNA-binding domain"/>
    <property type="match status" value="1"/>
</dbReference>
<dbReference type="EMBL" id="FUZV01000001">
    <property type="protein sequence ID" value="SKC61077.1"/>
    <property type="molecule type" value="Genomic_DNA"/>
</dbReference>
<accession>A0A1T5KBM1</accession>
<dbReference type="AlphaFoldDB" id="A0A1T5KBM1"/>
<keyword evidence="5" id="KW-0804">Transcription</keyword>
<dbReference type="InterPro" id="IPR000524">
    <property type="entry name" value="Tscrpt_reg_HTH_GntR"/>
</dbReference>
<evidence type="ECO:0000259" key="6">
    <source>
        <dbReference type="PROSITE" id="PS50949"/>
    </source>
</evidence>
<keyword evidence="8" id="KW-1185">Reference proteome</keyword>
<dbReference type="GO" id="GO:0003700">
    <property type="term" value="F:DNA-binding transcription factor activity"/>
    <property type="evidence" value="ECO:0007669"/>
    <property type="project" value="InterPro"/>
</dbReference>
<proteinExistence type="inferred from homology"/>
<evidence type="ECO:0000313" key="8">
    <source>
        <dbReference type="Proteomes" id="UP000190341"/>
    </source>
</evidence>
<dbReference type="Proteomes" id="UP000190341">
    <property type="component" value="Unassembled WGS sequence"/>
</dbReference>
<sequence>MLTQLQLDGNGPLHAQLTRALKQALESGQLGQGSRLPPTRFMSEQMGLSRNTVLAAYEQLRTEGYIDGRVGSGSYVTAPTRRPAEPAPATRLPAPNTFVARTRQHLDHQNLPGKAIPGVRFSLQYGSPYTNPALTTAWARELSHAALYTSPNYSWAQGLPELRQAISEYVLRRGVEASPDDVLIVAGTQQAMSLCARVLMEAGDPVAIEEPQYYATRSIMLAYGAHLQPVPVDEEGLQVDALPDVSSLGQAPRLICTTPSHQFPYGGTMPEARRAALLEYAHRHGSWVIEDDYDGEIRYDARPLSSLKSQDRHDRVIYVGTFSKMLFPSMRLGFMVVPRGLRKDFVAAKWMEDFGASAIDQAALANFMKSGAFDRHLRRSLVALRERRDALLEGLRQMSNGRLEFRDSQAGMHIPVWLKHRSREEGRQFIERARGMGLGLYSLSPYYLDPPDRAGLILGYAGLPVRDIELALEVLRRCLEVEYSARAH</sequence>
<evidence type="ECO:0000256" key="4">
    <source>
        <dbReference type="ARBA" id="ARBA00023125"/>
    </source>
</evidence>
<dbReference type="InterPro" id="IPR004839">
    <property type="entry name" value="Aminotransferase_I/II_large"/>
</dbReference>
<dbReference type="PANTHER" id="PTHR46577">
    <property type="entry name" value="HTH-TYPE TRANSCRIPTIONAL REGULATORY PROTEIN GABR"/>
    <property type="match status" value="1"/>
</dbReference>
<evidence type="ECO:0000256" key="5">
    <source>
        <dbReference type="ARBA" id="ARBA00023163"/>
    </source>
</evidence>
<dbReference type="STRING" id="428993.SAMN06296058_1549"/>
<dbReference type="CDD" id="cd07377">
    <property type="entry name" value="WHTH_GntR"/>
    <property type="match status" value="1"/>
</dbReference>
<dbReference type="Pfam" id="PF00155">
    <property type="entry name" value="Aminotran_1_2"/>
    <property type="match status" value="1"/>
</dbReference>
<evidence type="ECO:0000256" key="3">
    <source>
        <dbReference type="ARBA" id="ARBA00023015"/>
    </source>
</evidence>
<name>A0A1T5KBM1_9GAMM</name>
<keyword evidence="2" id="KW-0663">Pyridoxal phosphate</keyword>
<evidence type="ECO:0000256" key="2">
    <source>
        <dbReference type="ARBA" id="ARBA00022898"/>
    </source>
</evidence>